<evidence type="ECO:0000256" key="1">
    <source>
        <dbReference type="ARBA" id="ARBA00006525"/>
    </source>
</evidence>
<dbReference type="Gene3D" id="3.40.50.450">
    <property type="match status" value="1"/>
</dbReference>
<evidence type="ECO:0000259" key="2">
    <source>
        <dbReference type="Pfam" id="PF02481"/>
    </source>
</evidence>
<feature type="non-terminal residue" evidence="3">
    <location>
        <position position="217"/>
    </location>
</feature>
<dbReference type="PANTHER" id="PTHR43022:SF1">
    <property type="entry name" value="PROTEIN SMF"/>
    <property type="match status" value="1"/>
</dbReference>
<sequence length="217" mass="22279">MAALARVVLNPVLVGRLLAGWGPVEAWEALRGGQHPLDPEGRWQEAARRLDLGGLGAVLDRFGVRVLGPGDPWFPTRLAERPGGPRVLFVRGQMATLGAGPVVAVIGSRAATGYGQEVARWFGTTLADAGVVVAGGLRRGIEAAAHAGALVAAGPGPLAVVGGGLGRALAGDERRQQAAVVSRGALVSELPPGVPERPWTLAMRCRLLAALAEVVVV</sequence>
<dbReference type="PANTHER" id="PTHR43022">
    <property type="entry name" value="PROTEIN SMF"/>
    <property type="match status" value="1"/>
</dbReference>
<dbReference type="EMBL" id="JBHLYQ010000040">
    <property type="protein sequence ID" value="MFC0081642.1"/>
    <property type="molecule type" value="Genomic_DNA"/>
</dbReference>
<comment type="caution">
    <text evidence="3">The sequence shown here is derived from an EMBL/GenBank/DDBJ whole genome shotgun (WGS) entry which is preliminary data.</text>
</comment>
<reference evidence="3 4" key="1">
    <citation type="submission" date="2024-09" db="EMBL/GenBank/DDBJ databases">
        <authorList>
            <person name="Sun Q."/>
            <person name="Mori K."/>
        </authorList>
    </citation>
    <scope>NUCLEOTIDE SEQUENCE [LARGE SCALE GENOMIC DNA]</scope>
    <source>
        <strain evidence="3 4">JCM 15389</strain>
    </source>
</reference>
<name>A0ABV6C5W4_9ACTN</name>
<dbReference type="Pfam" id="PF02481">
    <property type="entry name" value="DNA_processg_A"/>
    <property type="match status" value="1"/>
</dbReference>
<proteinExistence type="inferred from homology"/>
<evidence type="ECO:0000313" key="3">
    <source>
        <dbReference type="EMBL" id="MFC0081642.1"/>
    </source>
</evidence>
<dbReference type="InterPro" id="IPR003488">
    <property type="entry name" value="DprA"/>
</dbReference>
<feature type="domain" description="Smf/DprA SLOG" evidence="2">
    <location>
        <begin position="66"/>
        <end position="217"/>
    </location>
</feature>
<gene>
    <name evidence="3" type="ORF">ACFFRE_05715</name>
</gene>
<evidence type="ECO:0000313" key="4">
    <source>
        <dbReference type="Proteomes" id="UP001589788"/>
    </source>
</evidence>
<organism evidence="3 4">
    <name type="scientific">Aciditerrimonas ferrireducens</name>
    <dbReference type="NCBI Taxonomy" id="667306"/>
    <lineage>
        <taxon>Bacteria</taxon>
        <taxon>Bacillati</taxon>
        <taxon>Actinomycetota</taxon>
        <taxon>Acidimicrobiia</taxon>
        <taxon>Acidimicrobiales</taxon>
        <taxon>Acidimicrobiaceae</taxon>
        <taxon>Aciditerrimonas</taxon>
    </lineage>
</organism>
<accession>A0ABV6C5W4</accession>
<keyword evidence="4" id="KW-1185">Reference proteome</keyword>
<comment type="similarity">
    <text evidence="1">Belongs to the DprA/Smf family.</text>
</comment>
<dbReference type="InterPro" id="IPR057666">
    <property type="entry name" value="DrpA_SLOG"/>
</dbReference>
<dbReference type="SUPFAM" id="SSF102405">
    <property type="entry name" value="MCP/YpsA-like"/>
    <property type="match status" value="1"/>
</dbReference>
<dbReference type="Proteomes" id="UP001589788">
    <property type="component" value="Unassembled WGS sequence"/>
</dbReference>
<dbReference type="RefSeq" id="WP_377788931.1">
    <property type="nucleotide sequence ID" value="NZ_JBHLYQ010000040.1"/>
</dbReference>
<protein>
    <submittedName>
        <fullName evidence="3">DNA-processing protein DprA</fullName>
    </submittedName>
</protein>